<feature type="domain" description="Fe/B12 periplasmic-binding" evidence="2">
    <location>
        <begin position="30"/>
        <end position="284"/>
    </location>
</feature>
<dbReference type="PROSITE" id="PS51318">
    <property type="entry name" value="TAT"/>
    <property type="match status" value="1"/>
</dbReference>
<feature type="signal peptide" evidence="1">
    <location>
        <begin position="1"/>
        <end position="24"/>
    </location>
</feature>
<dbReference type="EMBL" id="CP158375">
    <property type="protein sequence ID" value="XDO96610.1"/>
    <property type="molecule type" value="Genomic_DNA"/>
</dbReference>
<name>A0AB39KRU0_9CAUL</name>
<dbReference type="PANTHER" id="PTHR30535">
    <property type="entry name" value="VITAMIN B12-BINDING PROTEIN"/>
    <property type="match status" value="1"/>
</dbReference>
<feature type="chain" id="PRO_5044218523" evidence="1">
    <location>
        <begin position="25"/>
        <end position="284"/>
    </location>
</feature>
<dbReference type="GO" id="GO:0071281">
    <property type="term" value="P:cellular response to iron ion"/>
    <property type="evidence" value="ECO:0007669"/>
    <property type="project" value="TreeGrafter"/>
</dbReference>
<dbReference type="PANTHER" id="PTHR30535:SF34">
    <property type="entry name" value="MOLYBDATE-BINDING PROTEIN MOLA"/>
    <property type="match status" value="1"/>
</dbReference>
<proteinExistence type="predicted"/>
<evidence type="ECO:0000256" key="1">
    <source>
        <dbReference type="SAM" id="SignalP"/>
    </source>
</evidence>
<dbReference type="AlphaFoldDB" id="A0AB39KRU0"/>
<dbReference type="Gene3D" id="3.40.50.1980">
    <property type="entry name" value="Nitrogenase molybdenum iron protein domain"/>
    <property type="match status" value="2"/>
</dbReference>
<organism evidence="3">
    <name type="scientific">Caulobacter sp. 73W</name>
    <dbReference type="NCBI Taxonomy" id="3161137"/>
    <lineage>
        <taxon>Bacteria</taxon>
        <taxon>Pseudomonadati</taxon>
        <taxon>Pseudomonadota</taxon>
        <taxon>Alphaproteobacteria</taxon>
        <taxon>Caulobacterales</taxon>
        <taxon>Caulobacteraceae</taxon>
        <taxon>Caulobacter</taxon>
    </lineage>
</organism>
<dbReference type="PROSITE" id="PS50983">
    <property type="entry name" value="FE_B12_PBP"/>
    <property type="match status" value="1"/>
</dbReference>
<dbReference type="InterPro" id="IPR050902">
    <property type="entry name" value="ABC_Transporter_SBP"/>
</dbReference>
<dbReference type="SUPFAM" id="SSF53807">
    <property type="entry name" value="Helical backbone' metal receptor"/>
    <property type="match status" value="1"/>
</dbReference>
<gene>
    <name evidence="3" type="ORF">ABOZ73_17870</name>
</gene>
<keyword evidence="1" id="KW-0732">Signal</keyword>
<protein>
    <submittedName>
        <fullName evidence="3">ABC transporter substrate-binding protein</fullName>
    </submittedName>
</protein>
<evidence type="ECO:0000313" key="3">
    <source>
        <dbReference type="EMBL" id="XDO96610.1"/>
    </source>
</evidence>
<sequence length="284" mass="30506">MNDLTRRTAVAGLAAAAVASPALAAGPPRRIVSMNACLDTVLVRVADRNQIAALSHYARDPHGSTIVDIARTLPFTYETAEEVVALNPDLVISSAHSSLATRNALKRLGVRQERFSVPDTLADSYAQIREVAALVGHPRRAETLIARIDAAIAAARPRPGQRRLTAAIFEPHGLTAGSGTLVSEMMERCGFENVASRYGLKKWGNIALEHLVSDPPQVLLAGEASPGSATWAERIVAHPALRRVSDRMHRANFPTRLLYCGGPVLIHTVAALAKARQDALRKFA</sequence>
<reference evidence="3" key="1">
    <citation type="submission" date="2024-06" db="EMBL/GenBank/DDBJ databases">
        <title>Caulobacter inopinatus, sp. nov.</title>
        <authorList>
            <person name="Donachie S.P."/>
        </authorList>
    </citation>
    <scope>NUCLEOTIDE SEQUENCE</scope>
    <source>
        <strain evidence="3">73W</strain>
    </source>
</reference>
<accession>A0AB39KRU0</accession>
<dbReference type="Pfam" id="PF01497">
    <property type="entry name" value="Peripla_BP_2"/>
    <property type="match status" value="1"/>
</dbReference>
<dbReference type="InterPro" id="IPR002491">
    <property type="entry name" value="ABC_transptr_periplasmic_BD"/>
</dbReference>
<dbReference type="RefSeq" id="WP_369059451.1">
    <property type="nucleotide sequence ID" value="NZ_CP158375.1"/>
</dbReference>
<evidence type="ECO:0000259" key="2">
    <source>
        <dbReference type="PROSITE" id="PS50983"/>
    </source>
</evidence>
<dbReference type="InterPro" id="IPR006311">
    <property type="entry name" value="TAT_signal"/>
</dbReference>